<keyword evidence="1" id="KW-0175">Coiled coil</keyword>
<evidence type="ECO:0000259" key="2">
    <source>
        <dbReference type="PROSITE" id="PS51301"/>
    </source>
</evidence>
<accession>A0ABM9QKC3</accession>
<gene>
    <name evidence="3" type="ORF">CHREV_087</name>
</gene>
<evidence type="ECO:0000313" key="4">
    <source>
        <dbReference type="Proteomes" id="UP000792374"/>
    </source>
</evidence>
<dbReference type="GeneID" id="15613412"/>
<evidence type="ECO:0000313" key="3">
    <source>
        <dbReference type="EMBL" id="CCU55989.1"/>
    </source>
</evidence>
<feature type="coiled-coil region" evidence="1">
    <location>
        <begin position="138"/>
        <end position="239"/>
    </location>
</feature>
<name>A0ABM9QKC3_9POXV</name>
<reference evidence="3" key="1">
    <citation type="journal article" date="2013" name="J. Virol.">
        <title>New Insights into the Evolution of Entomopoxvirinae from the Complete Genome Sequences of Four Entomopoxviruses Infecting Adoxophyes honmai, Choristoneura biennis, Choristoneura rosaceana, and Mythimna separata.</title>
        <authorList>
            <person name="Theze J."/>
            <person name="Takatsuka J."/>
            <person name="Li Z."/>
            <person name="Gallais J."/>
            <person name="Doucet D."/>
            <person name="Arif B."/>
            <person name="Nakai M."/>
            <person name="Herniou E.A."/>
        </authorList>
    </citation>
    <scope>NUCLEOTIDE SEQUENCE</scope>
</reference>
<dbReference type="EMBL" id="HF679133">
    <property type="protein sequence ID" value="CCU55989.1"/>
    <property type="molecule type" value="Genomic_DNA"/>
</dbReference>
<dbReference type="RefSeq" id="YP_008004491.1">
    <property type="nucleotide sequence ID" value="NC_021249.1"/>
</dbReference>
<dbReference type="InterPro" id="IPR022549">
    <property type="entry name" value="DUF3627"/>
</dbReference>
<protein>
    <submittedName>
        <fullName evidence="3">N1R/p28-like protein</fullName>
    </submittedName>
</protein>
<proteinExistence type="predicted"/>
<organism evidence="3 4">
    <name type="scientific">Choristoneura rosaceana entomopoxvirus 'L'</name>
    <dbReference type="NCBI Taxonomy" id="1293539"/>
    <lineage>
        <taxon>Viruses</taxon>
        <taxon>Varidnaviria</taxon>
        <taxon>Bamfordvirae</taxon>
        <taxon>Nucleocytoviricota</taxon>
        <taxon>Pokkesviricetes</taxon>
        <taxon>Chitovirales</taxon>
        <taxon>Poxviridae</taxon>
        <taxon>Entomopoxvirinae</taxon>
        <taxon>Betaentomopoxvirus</taxon>
        <taxon>Betaentomopoxvirus crosaceana</taxon>
        <taxon>Choristoneura rosaceana entomopoxvirus</taxon>
    </lineage>
</organism>
<dbReference type="Proteomes" id="UP000792374">
    <property type="component" value="Genome"/>
</dbReference>
<keyword evidence="4" id="KW-1185">Reference proteome</keyword>
<dbReference type="PROSITE" id="PS51301">
    <property type="entry name" value="KILA_N"/>
    <property type="match status" value="1"/>
</dbReference>
<dbReference type="Pfam" id="PF04383">
    <property type="entry name" value="KilA-N"/>
    <property type="match status" value="1"/>
</dbReference>
<dbReference type="InterPro" id="IPR018004">
    <property type="entry name" value="KilA/APSES_HTH"/>
</dbReference>
<dbReference type="Pfam" id="PF12299">
    <property type="entry name" value="DUF3627"/>
    <property type="match status" value="2"/>
</dbReference>
<sequence>MSLIDICYEKIKDHYYYGLFGDFKLVIDKNTGCFNATKLCNLGGKRFSNWSQNTKSMELINFLNKNSHCRISGNENNDIIMYEITGNRQTEINNMIIGTYVCEDLILAISTWISDEFYVKCNNVIKHYYINEFKSLSDKQIKNKIKEIENNYTNIIDEKNEEIKVKNDKIDYLIYQNNVIIESNKKLEEKSSNLETQNTHIINMNKNLLKLAQKQNIKLDELGDELEETNYKLDTLTETVEEIILPDRNVSPSDINLKHNLVIYKINKNNIPINDIIIKEYVPNPIDFINRMKLHCNEANKKFKKDLKKNNKNISYEDFIELYDSNKKMEIKYNNVFLNNSKINHIIELFNKLKEEQYNY</sequence>
<dbReference type="InterPro" id="IPR017880">
    <property type="entry name" value="KilA_N"/>
</dbReference>
<feature type="domain" description="KilA-N" evidence="2">
    <location>
        <begin position="14"/>
        <end position="128"/>
    </location>
</feature>
<evidence type="ECO:0000256" key="1">
    <source>
        <dbReference type="SAM" id="Coils"/>
    </source>
</evidence>